<sequence>MFFLSDAFLFSFLAILKYHFLSGKLLSVQPFCVVSGETELHRILVFSVFRCISRGGRSLSNEDALSKKALPGVLTPLLFRVGFFPGLPVSLAPPSVIRLVSPESPSSLQKNSSVMQAARLL</sequence>
<protein>
    <recommendedName>
        <fullName evidence="4">Transmembrane protein</fullName>
    </recommendedName>
</protein>
<evidence type="ECO:0000256" key="1">
    <source>
        <dbReference type="SAM" id="SignalP"/>
    </source>
</evidence>
<feature type="signal peptide" evidence="1">
    <location>
        <begin position="1"/>
        <end position="23"/>
    </location>
</feature>
<dbReference type="EMBL" id="AHIV02001800">
    <property type="protein sequence ID" value="RQX68475.1"/>
    <property type="molecule type" value="Genomic_DNA"/>
</dbReference>
<reference evidence="2 3" key="1">
    <citation type="submission" date="2017-10" db="EMBL/GenBank/DDBJ databases">
        <authorList>
            <person name="Sibley D."/>
            <person name="Venepally P."/>
            <person name="Karamycheva S."/>
            <person name="Hadjithomas M."/>
            <person name="Khan A."/>
            <person name="Brunk B."/>
            <person name="Roos D."/>
            <person name="Caler E."/>
            <person name="Lorenzi H."/>
        </authorList>
    </citation>
    <scope>NUCLEOTIDE SEQUENCE [LARGE SCALE GENOMIC DNA]</scope>
    <source>
        <strain evidence="2 3">CAST</strain>
    </source>
</reference>
<organism evidence="2 3">
    <name type="scientific">Toxoplasma gondii CAST</name>
    <dbReference type="NCBI Taxonomy" id="943122"/>
    <lineage>
        <taxon>Eukaryota</taxon>
        <taxon>Sar</taxon>
        <taxon>Alveolata</taxon>
        <taxon>Apicomplexa</taxon>
        <taxon>Conoidasida</taxon>
        <taxon>Coccidia</taxon>
        <taxon>Eucoccidiorida</taxon>
        <taxon>Eimeriorina</taxon>
        <taxon>Sarcocystidae</taxon>
        <taxon>Toxoplasma</taxon>
    </lineage>
</organism>
<evidence type="ECO:0008006" key="4">
    <source>
        <dbReference type="Google" id="ProtNLM"/>
    </source>
</evidence>
<accession>A0A3R8A6L9</accession>
<feature type="chain" id="PRO_5018549385" description="Transmembrane protein" evidence="1">
    <location>
        <begin position="24"/>
        <end position="121"/>
    </location>
</feature>
<comment type="caution">
    <text evidence="2">The sequence shown here is derived from an EMBL/GenBank/DDBJ whole genome shotgun (WGS) entry which is preliminary data.</text>
</comment>
<name>A0A3R8A6L9_TOXGO</name>
<evidence type="ECO:0000313" key="3">
    <source>
        <dbReference type="Proteomes" id="UP000284452"/>
    </source>
</evidence>
<dbReference type="AlphaFoldDB" id="A0A3R8A6L9"/>
<proteinExistence type="predicted"/>
<gene>
    <name evidence="2" type="ORF">TGCAST_389140</name>
</gene>
<dbReference type="Proteomes" id="UP000284452">
    <property type="component" value="Unassembled WGS sequence"/>
</dbReference>
<keyword evidence="1" id="KW-0732">Signal</keyword>
<evidence type="ECO:0000313" key="2">
    <source>
        <dbReference type="EMBL" id="RQX68475.1"/>
    </source>
</evidence>
<dbReference type="VEuPathDB" id="ToxoDB:TGCAST_389140"/>